<evidence type="ECO:0000313" key="2">
    <source>
        <dbReference type="EMBL" id="SFD98451.1"/>
    </source>
</evidence>
<dbReference type="GO" id="GO:0042834">
    <property type="term" value="F:peptidoglycan binding"/>
    <property type="evidence" value="ECO:0007669"/>
    <property type="project" value="InterPro"/>
</dbReference>
<dbReference type="SUPFAM" id="SSF110997">
    <property type="entry name" value="Sporulation related repeat"/>
    <property type="match status" value="1"/>
</dbReference>
<dbReference type="GO" id="GO:0051301">
    <property type="term" value="P:cell division"/>
    <property type="evidence" value="ECO:0007669"/>
    <property type="project" value="UniProtKB-KW"/>
</dbReference>
<sequence length="332" mass="34082">MADIYTTGLEEAAAPGERGLIARATSYAGAAMSLGLVVGIGIWGTQIILRDVSDIPVVKAAEGPMRIAPDRPGGEPADHQGLSVNAVAGTGTAAKPADTLRLAPGADPLTDEDVAFAEIAPRSAEAAATPAAQAPLPSLAELTESAESPEAALQALADQLAAGAAPLSDLEPEADRTARAVDAAVAEAMGETPDMTVKAASIIPASVPGVAVSLRPTVRPASLSTSRPVATPAVQEKPETPEIAAAEIADGTRLVQLGAYDSAETARSEWDRLEARFEEYMDGHARVIQRASSGGKTFYRLRAHGFESLSDARRFCAAFVAGNADCIPVVAR</sequence>
<dbReference type="InterPro" id="IPR007730">
    <property type="entry name" value="SPOR-like_dom"/>
</dbReference>
<reference evidence="2 3" key="1">
    <citation type="submission" date="2016-10" db="EMBL/GenBank/DDBJ databases">
        <authorList>
            <person name="Varghese N."/>
            <person name="Submissions S."/>
        </authorList>
    </citation>
    <scope>NUCLEOTIDE SEQUENCE [LARGE SCALE GENOMIC DNA]</scope>
    <source>
        <strain evidence="3">YIM D21,KCTC 23444,ACCC 10710</strain>
    </source>
</reference>
<dbReference type="OrthoDB" id="8479416at2"/>
<gene>
    <name evidence="2" type="ORF">SAMN04515678_10593</name>
</gene>
<name>A0A1I1WTX2_9RHOB</name>
<dbReference type="RefSeq" id="WP_149755634.1">
    <property type="nucleotide sequence ID" value="NZ_FOMS01000005.1"/>
</dbReference>
<dbReference type="PROSITE" id="PS51724">
    <property type="entry name" value="SPOR"/>
    <property type="match status" value="1"/>
</dbReference>
<dbReference type="InterPro" id="IPR036680">
    <property type="entry name" value="SPOR-like_sf"/>
</dbReference>
<accession>A0A1I1WTX2</accession>
<dbReference type="Gene3D" id="3.30.70.1070">
    <property type="entry name" value="Sporulation related repeat"/>
    <property type="match status" value="1"/>
</dbReference>
<keyword evidence="2" id="KW-0132">Cell division</keyword>
<protein>
    <submittedName>
        <fullName evidence="2">Cell division protein FtsN</fullName>
    </submittedName>
</protein>
<organism evidence="2 3">
    <name type="scientific">Roseivivax sediminis</name>
    <dbReference type="NCBI Taxonomy" id="936889"/>
    <lineage>
        <taxon>Bacteria</taxon>
        <taxon>Pseudomonadati</taxon>
        <taxon>Pseudomonadota</taxon>
        <taxon>Alphaproteobacteria</taxon>
        <taxon>Rhodobacterales</taxon>
        <taxon>Roseobacteraceae</taxon>
        <taxon>Roseivivax</taxon>
    </lineage>
</organism>
<dbReference type="Proteomes" id="UP000325289">
    <property type="component" value="Unassembled WGS sequence"/>
</dbReference>
<dbReference type="AlphaFoldDB" id="A0A1I1WTX2"/>
<dbReference type="Pfam" id="PF05036">
    <property type="entry name" value="SPOR"/>
    <property type="match status" value="1"/>
</dbReference>
<keyword evidence="2" id="KW-0131">Cell cycle</keyword>
<evidence type="ECO:0000259" key="1">
    <source>
        <dbReference type="PROSITE" id="PS51724"/>
    </source>
</evidence>
<keyword evidence="3" id="KW-1185">Reference proteome</keyword>
<feature type="domain" description="SPOR" evidence="1">
    <location>
        <begin position="247"/>
        <end position="332"/>
    </location>
</feature>
<dbReference type="EMBL" id="FOMS01000005">
    <property type="protein sequence ID" value="SFD98451.1"/>
    <property type="molecule type" value="Genomic_DNA"/>
</dbReference>
<evidence type="ECO:0000313" key="3">
    <source>
        <dbReference type="Proteomes" id="UP000325289"/>
    </source>
</evidence>
<proteinExistence type="predicted"/>